<evidence type="ECO:0000256" key="1">
    <source>
        <dbReference type="SAM" id="Phobius"/>
    </source>
</evidence>
<accession>A0A1F7JJB3</accession>
<keyword evidence="1" id="KW-0812">Transmembrane</keyword>
<keyword evidence="1" id="KW-0472">Membrane</keyword>
<protein>
    <recommendedName>
        <fullName evidence="4">Type 4 fimbrial biogenesis protein PilX N-terminal domain-containing protein</fullName>
    </recommendedName>
</protein>
<evidence type="ECO:0000313" key="3">
    <source>
        <dbReference type="Proteomes" id="UP000178486"/>
    </source>
</evidence>
<gene>
    <name evidence="2" type="ORF">A3B56_00840</name>
</gene>
<evidence type="ECO:0000313" key="2">
    <source>
        <dbReference type="EMBL" id="OGK55690.1"/>
    </source>
</evidence>
<dbReference type="Proteomes" id="UP000178486">
    <property type="component" value="Unassembled WGS sequence"/>
</dbReference>
<sequence>MGGGVPLTRFMHSPYTESGQAALIVVLASVVILTLGIGAVARSTVDIRLSAQTHEAAAAFAAAEAGIESGLLNKTSGTWQLTPTPPGIASAIYTVTGLPDLSSYDLGSVRRGDAKTVWLINDVASPFTSTHYVGDVTVEWDPDTAEMEAITYYISGSEVMVSRTVIDSGDQITFNSGDSPIDDQWIALRLKPIMEDMTNITISDYNGSFPVQGYRVESNGYTSSGINRRIVVHKWHDDVPGIFDFTIMGNSRLIKS</sequence>
<dbReference type="EMBL" id="MGAU01000002">
    <property type="protein sequence ID" value="OGK55690.1"/>
    <property type="molecule type" value="Genomic_DNA"/>
</dbReference>
<dbReference type="AlphaFoldDB" id="A0A1F7JJB3"/>
<name>A0A1F7JJB3_9BACT</name>
<evidence type="ECO:0008006" key="4">
    <source>
        <dbReference type="Google" id="ProtNLM"/>
    </source>
</evidence>
<keyword evidence="1" id="KW-1133">Transmembrane helix</keyword>
<comment type="caution">
    <text evidence="2">The sequence shown here is derived from an EMBL/GenBank/DDBJ whole genome shotgun (WGS) entry which is preliminary data.</text>
</comment>
<feature type="transmembrane region" description="Helical" evidence="1">
    <location>
        <begin position="20"/>
        <end position="41"/>
    </location>
</feature>
<reference evidence="2 3" key="1">
    <citation type="journal article" date="2016" name="Nat. Commun.">
        <title>Thousands of microbial genomes shed light on interconnected biogeochemical processes in an aquifer system.</title>
        <authorList>
            <person name="Anantharaman K."/>
            <person name="Brown C.T."/>
            <person name="Hug L.A."/>
            <person name="Sharon I."/>
            <person name="Castelle C.J."/>
            <person name="Probst A.J."/>
            <person name="Thomas B.C."/>
            <person name="Singh A."/>
            <person name="Wilkins M.J."/>
            <person name="Karaoz U."/>
            <person name="Brodie E.L."/>
            <person name="Williams K.H."/>
            <person name="Hubbard S.S."/>
            <person name="Banfield J.F."/>
        </authorList>
    </citation>
    <scope>NUCLEOTIDE SEQUENCE [LARGE SCALE GENOMIC DNA]</scope>
</reference>
<organism evidence="2 3">
    <name type="scientific">Candidatus Roizmanbacteria bacterium RIFCSPLOWO2_01_FULL_45_11</name>
    <dbReference type="NCBI Taxonomy" id="1802070"/>
    <lineage>
        <taxon>Bacteria</taxon>
        <taxon>Candidatus Roizmaniibacteriota</taxon>
    </lineage>
</organism>
<proteinExistence type="predicted"/>